<proteinExistence type="inferred from homology"/>
<dbReference type="PANTHER" id="PTHR42894">
    <property type="entry name" value="N-(5'-PHOSPHORIBOSYL)ANTHRANILATE ISOMERASE"/>
    <property type="match status" value="1"/>
</dbReference>
<dbReference type="GO" id="GO:0004640">
    <property type="term" value="F:phosphoribosylanthranilate isomerase activity"/>
    <property type="evidence" value="ECO:0007669"/>
    <property type="project" value="UniProtKB-UniRule"/>
</dbReference>
<evidence type="ECO:0000259" key="10">
    <source>
        <dbReference type="Pfam" id="PF00697"/>
    </source>
</evidence>
<evidence type="ECO:0000256" key="7">
    <source>
        <dbReference type="ARBA" id="ARBA00023141"/>
    </source>
</evidence>
<keyword evidence="5 9" id="KW-0028">Amino-acid biosynthesis</keyword>
<evidence type="ECO:0000256" key="5">
    <source>
        <dbReference type="ARBA" id="ARBA00022605"/>
    </source>
</evidence>
<dbReference type="Gene3D" id="3.20.20.70">
    <property type="entry name" value="Aldolase class I"/>
    <property type="match status" value="1"/>
</dbReference>
<evidence type="ECO:0000256" key="3">
    <source>
        <dbReference type="ARBA" id="ARBA00012572"/>
    </source>
</evidence>
<keyword evidence="6 9" id="KW-0822">Tryptophan biosynthesis</keyword>
<evidence type="ECO:0000256" key="6">
    <source>
        <dbReference type="ARBA" id="ARBA00022822"/>
    </source>
</evidence>
<dbReference type="InterPro" id="IPR044643">
    <property type="entry name" value="TrpF_fam"/>
</dbReference>
<feature type="domain" description="N-(5'phosphoribosyl) anthranilate isomerase (PRAI)" evidence="10">
    <location>
        <begin position="3"/>
        <end position="202"/>
    </location>
</feature>
<dbReference type="NCBIfam" id="NF002298">
    <property type="entry name" value="PRK01222.1-4"/>
    <property type="match status" value="1"/>
</dbReference>
<sequence>MRVKICGLTQMDQAIAISTMGASVLGFICVKQSPRYIAPETISTITEALPPIDCFGVFANAALAKIQHTVVTGKLSGVQLHGQESPTFCQEIRTALPNVELIKAMRIRQLQDLSQVQDYAPYVDTFLLDAYHPKQLGGTGHTLDWKALQTFRPEKPWFLAGGLRPDNIKQALSLLSPDGIDLSSGVENTPGDKNLDKVAQLLRNVKIATASKSAK</sequence>
<protein>
    <recommendedName>
        <fullName evidence="4 9">N-(5'-phosphoribosyl)anthranilate isomerase</fullName>
        <shortName evidence="9">PRAI</shortName>
        <ecNumber evidence="3 9">5.3.1.24</ecNumber>
    </recommendedName>
</protein>
<name>A0A947DBL1_9CYAN</name>
<dbReference type="InterPro" id="IPR001240">
    <property type="entry name" value="PRAI_dom"/>
</dbReference>
<evidence type="ECO:0000313" key="12">
    <source>
        <dbReference type="Proteomes" id="UP000717364"/>
    </source>
</evidence>
<dbReference type="PANTHER" id="PTHR42894:SF1">
    <property type="entry name" value="N-(5'-PHOSPHORIBOSYL)ANTHRANILATE ISOMERASE"/>
    <property type="match status" value="1"/>
</dbReference>
<evidence type="ECO:0000256" key="4">
    <source>
        <dbReference type="ARBA" id="ARBA00022272"/>
    </source>
</evidence>
<organism evidence="11 12">
    <name type="scientific">Leptothoe spongobia TAU-MAC 1115</name>
    <dbReference type="NCBI Taxonomy" id="1967444"/>
    <lineage>
        <taxon>Bacteria</taxon>
        <taxon>Bacillati</taxon>
        <taxon>Cyanobacteriota</taxon>
        <taxon>Cyanophyceae</taxon>
        <taxon>Nodosilineales</taxon>
        <taxon>Cymatolegaceae</taxon>
        <taxon>Leptothoe</taxon>
        <taxon>Leptothoe spongobia</taxon>
    </lineage>
</organism>
<comment type="similarity">
    <text evidence="9">Belongs to the TrpF family.</text>
</comment>
<reference evidence="11" key="2">
    <citation type="journal article" date="2021" name="Mar. Drugs">
        <title>Genome Reduction and Secondary Metabolism of the Marine Sponge-Associated Cyanobacterium Leptothoe.</title>
        <authorList>
            <person name="Konstantinou D."/>
            <person name="Popin R.V."/>
            <person name="Fewer D.P."/>
            <person name="Sivonen K."/>
            <person name="Gkelis S."/>
        </authorList>
    </citation>
    <scope>NUCLEOTIDE SEQUENCE</scope>
    <source>
        <strain evidence="11">TAU-MAC 1115</strain>
    </source>
</reference>
<comment type="caution">
    <text evidence="11">The sequence shown here is derived from an EMBL/GenBank/DDBJ whole genome shotgun (WGS) entry which is preliminary data.</text>
</comment>
<dbReference type="RefSeq" id="WP_215607294.1">
    <property type="nucleotide sequence ID" value="NZ_JADOES010000003.1"/>
</dbReference>
<dbReference type="GO" id="GO:0000162">
    <property type="term" value="P:L-tryptophan biosynthetic process"/>
    <property type="evidence" value="ECO:0007669"/>
    <property type="project" value="UniProtKB-UniRule"/>
</dbReference>
<accession>A0A947DBL1</accession>
<dbReference type="CDD" id="cd00405">
    <property type="entry name" value="PRAI"/>
    <property type="match status" value="1"/>
</dbReference>
<reference evidence="11" key="1">
    <citation type="submission" date="2020-11" db="EMBL/GenBank/DDBJ databases">
        <authorList>
            <person name="Konstantinou D."/>
            <person name="Gkelis S."/>
            <person name="Popin R."/>
            <person name="Fewer D."/>
            <person name="Sivonen K."/>
        </authorList>
    </citation>
    <scope>NUCLEOTIDE SEQUENCE</scope>
    <source>
        <strain evidence="11">TAU-MAC 1115</strain>
    </source>
</reference>
<keyword evidence="12" id="KW-1185">Reference proteome</keyword>
<keyword evidence="8 9" id="KW-0413">Isomerase</keyword>
<comment type="pathway">
    <text evidence="2 9">Amino-acid biosynthesis; L-tryptophan biosynthesis; L-tryptophan from chorismate: step 3/5.</text>
</comment>
<evidence type="ECO:0000256" key="8">
    <source>
        <dbReference type="ARBA" id="ARBA00023235"/>
    </source>
</evidence>
<dbReference type="EC" id="5.3.1.24" evidence="3 9"/>
<evidence type="ECO:0000256" key="2">
    <source>
        <dbReference type="ARBA" id="ARBA00004664"/>
    </source>
</evidence>
<dbReference type="EMBL" id="JADOES010000003">
    <property type="protein sequence ID" value="MBT9314225.1"/>
    <property type="molecule type" value="Genomic_DNA"/>
</dbReference>
<keyword evidence="7 9" id="KW-0057">Aromatic amino acid biosynthesis</keyword>
<evidence type="ECO:0000256" key="1">
    <source>
        <dbReference type="ARBA" id="ARBA00001164"/>
    </source>
</evidence>
<dbReference type="Pfam" id="PF00697">
    <property type="entry name" value="PRAI"/>
    <property type="match status" value="1"/>
</dbReference>
<dbReference type="SUPFAM" id="SSF51366">
    <property type="entry name" value="Ribulose-phoshate binding barrel"/>
    <property type="match status" value="1"/>
</dbReference>
<evidence type="ECO:0000313" key="11">
    <source>
        <dbReference type="EMBL" id="MBT9314225.1"/>
    </source>
</evidence>
<dbReference type="AlphaFoldDB" id="A0A947DBL1"/>
<gene>
    <name evidence="9" type="primary">trpF</name>
    <name evidence="11" type="ORF">IXB50_02170</name>
</gene>
<comment type="catalytic activity">
    <reaction evidence="1 9">
        <text>N-(5-phospho-beta-D-ribosyl)anthranilate = 1-(2-carboxyphenylamino)-1-deoxy-D-ribulose 5-phosphate</text>
        <dbReference type="Rhea" id="RHEA:21540"/>
        <dbReference type="ChEBI" id="CHEBI:18277"/>
        <dbReference type="ChEBI" id="CHEBI:58613"/>
        <dbReference type="EC" id="5.3.1.24"/>
    </reaction>
</comment>
<dbReference type="InterPro" id="IPR011060">
    <property type="entry name" value="RibuloseP-bd_barrel"/>
</dbReference>
<evidence type="ECO:0000256" key="9">
    <source>
        <dbReference type="HAMAP-Rule" id="MF_00135"/>
    </source>
</evidence>
<dbReference type="InterPro" id="IPR013785">
    <property type="entry name" value="Aldolase_TIM"/>
</dbReference>
<dbReference type="HAMAP" id="MF_00135">
    <property type="entry name" value="PRAI"/>
    <property type="match status" value="1"/>
</dbReference>
<dbReference type="Proteomes" id="UP000717364">
    <property type="component" value="Unassembled WGS sequence"/>
</dbReference>